<dbReference type="GO" id="GO:0004386">
    <property type="term" value="F:helicase activity"/>
    <property type="evidence" value="ECO:0007669"/>
    <property type="project" value="InterPro"/>
</dbReference>
<evidence type="ECO:0000259" key="3">
    <source>
        <dbReference type="Pfam" id="PF13087"/>
    </source>
</evidence>
<sequence length="1193" mass="135605">MHSNNTIEKSFTTEHAMLFFKEIEEVAAGNFAIHAKYAMLRDIFKRIVNQALSQTSINFIGLFAKVDYLMKQLDVPTDTAQLIHNTRRMLNAIHTTSENELTTSLPYDLNATTLLVELLSESMAPTSLTAYFPTTNRKRRWSKLDAKVLRCVVEHWDDQYIYATEEQNASSVKVCYGTQNEYLWLGGKADWSYLKQILHKNTQINLVHIRIEDGVYMPELIIYEPDYLIDITAVASCFETYAESPYVHLLNMLKPPPNTVHIHLGNLAGQFLDEIIHNKHTSFNESIIDFFHHNAISLTSCEDLKDTQTVARFYSDARQQQQNIENLIGKVLPQEVKEFDARAVVLEPTFFSEVLGIQGRLDLLHVKNGDITIIEQKSGKGAFVPFPTDDFNPNRPEPQVKHLVQLSLYRALFNYEFGKRADQLRHFMLLYSKYSEGLVSIANMPQLTLRAIRMRNLLTWLNISCTNDGFNILTSLTPEILNRNHLTGRLWVQWVRPELERTLNPISQASTLERAYYLRFLRFISKEHLLSKIGNKTKDDSGFAAAWLDTLEDKRAAGNIYEELTIESFGENGDTIERLQLKFSTARSVDTSNFRLGDIVILYPYRHGEVPNACAQMVHRASISNITEAGVEVVLRNPQTDHRLFLSAEDTRWAIEHDMFESSVKSLYSGLHSFLSTPQPRRDLILCQRKPTVDESITLAGDYGAFNQLVLHAKQARDIFLVIGPPGTGKTSFALLNILKEELTNPNANVLLLSYTNRAVDEICSKLVESNIDFLRIGSELNCEKTFKPHLLCNRATTCPNAHAVANLISNTRVFCATTTALNANIHLLKIKHFDLAIIDEASQILEPHLIGLLSARTSITQNSISRFVLIGDHKQLPAVVQQTAEESQVDEPELHAIHLTNCRLSLFERLLTNCKTNDGYNPHLVYMLTRQGRMHQEIAEFSNIEFYGSKLAVVPLPHQTLPPDTDVTESTPHSTLNTQHSTLNTPNGIVRMLNAHRIAFIASPRVGNTTAMKTNQVEAEIIAATVMQIFSSTADSFDEAQTIGIIVPYRNQIATIRNAIDAAYRTMFGNADSKQDEAQRNKLHNITIDTVERYQGSQRDYIIYGFTVRHPYQLRFLTNNTFEEDGMRIDRKLNVAMTRARLHLIMVGNPEVLQQDETFSRLINFAKQRDAYYDIPAEKYCAGNFLVNTDKE</sequence>
<dbReference type="CDD" id="cd18808">
    <property type="entry name" value="SF1_C_Upf1"/>
    <property type="match status" value="1"/>
</dbReference>
<dbReference type="Pfam" id="PF13087">
    <property type="entry name" value="AAA_12"/>
    <property type="match status" value="1"/>
</dbReference>
<dbReference type="STRING" id="1263103.BN741_01790"/>
<feature type="domain" description="DNA2/NAM7 helicase-like C-terminal" evidence="3">
    <location>
        <begin position="905"/>
        <end position="1151"/>
    </location>
</feature>
<dbReference type="EMBL" id="CBIT010000207">
    <property type="protein sequence ID" value="CDE33850.1"/>
    <property type="molecule type" value="Genomic_DNA"/>
</dbReference>
<dbReference type="InterPro" id="IPR011604">
    <property type="entry name" value="PDDEXK-like_dom_sf"/>
</dbReference>
<evidence type="ECO:0000259" key="1">
    <source>
        <dbReference type="Pfam" id="PF12705"/>
    </source>
</evidence>
<dbReference type="InterPro" id="IPR038726">
    <property type="entry name" value="PDDEXK_AddAB-type"/>
</dbReference>
<dbReference type="Gene3D" id="3.90.320.10">
    <property type="match status" value="1"/>
</dbReference>
<dbReference type="PANTHER" id="PTHR10887">
    <property type="entry name" value="DNA2/NAM7 HELICASE FAMILY"/>
    <property type="match status" value="1"/>
</dbReference>
<proteinExistence type="predicted"/>
<dbReference type="Proteomes" id="UP000018072">
    <property type="component" value="Unassembled WGS sequence"/>
</dbReference>
<dbReference type="InterPro" id="IPR027417">
    <property type="entry name" value="P-loop_NTPase"/>
</dbReference>
<dbReference type="InterPro" id="IPR041677">
    <property type="entry name" value="DNA2/NAM7_AAA_11"/>
</dbReference>
<dbReference type="Pfam" id="PF13086">
    <property type="entry name" value="AAA_11"/>
    <property type="match status" value="2"/>
</dbReference>
<dbReference type="PANTHER" id="PTHR10887:SF495">
    <property type="entry name" value="HELICASE SENATAXIN ISOFORM X1-RELATED"/>
    <property type="match status" value="1"/>
</dbReference>
<organism evidence="4 5">
    <name type="scientific">Leyella stercorea CAG:629</name>
    <dbReference type="NCBI Taxonomy" id="1263103"/>
    <lineage>
        <taxon>Bacteria</taxon>
        <taxon>Pseudomonadati</taxon>
        <taxon>Bacteroidota</taxon>
        <taxon>Bacteroidia</taxon>
        <taxon>Bacteroidales</taxon>
        <taxon>Prevotellaceae</taxon>
        <taxon>Leyella</taxon>
    </lineage>
</organism>
<feature type="domain" description="DNA2/NAM7 helicase helicase" evidence="2">
    <location>
        <begin position="710"/>
        <end position="781"/>
    </location>
</feature>
<dbReference type="SUPFAM" id="SSF52540">
    <property type="entry name" value="P-loop containing nucleoside triphosphate hydrolases"/>
    <property type="match status" value="1"/>
</dbReference>
<dbReference type="RefSeq" id="WP_022430904.1">
    <property type="nucleotide sequence ID" value="NZ_FR899299.1"/>
</dbReference>
<evidence type="ECO:0008006" key="6">
    <source>
        <dbReference type="Google" id="ProtNLM"/>
    </source>
</evidence>
<evidence type="ECO:0000259" key="2">
    <source>
        <dbReference type="Pfam" id="PF13086"/>
    </source>
</evidence>
<dbReference type="Pfam" id="PF12705">
    <property type="entry name" value="PDDEXK_1"/>
    <property type="match status" value="1"/>
</dbReference>
<accession>R7H3B7</accession>
<dbReference type="InterPro" id="IPR047187">
    <property type="entry name" value="SF1_C_Upf1"/>
</dbReference>
<feature type="domain" description="PD-(D/E)XK endonuclease-like" evidence="1">
    <location>
        <begin position="236"/>
        <end position="418"/>
    </location>
</feature>
<comment type="caution">
    <text evidence="4">The sequence shown here is derived from an EMBL/GenBank/DDBJ whole genome shotgun (WGS) entry which is preliminary data.</text>
</comment>
<dbReference type="AlphaFoldDB" id="R7H3B7"/>
<feature type="domain" description="DNA2/NAM7 helicase helicase" evidence="2">
    <location>
        <begin position="803"/>
        <end position="882"/>
    </location>
</feature>
<dbReference type="InterPro" id="IPR041679">
    <property type="entry name" value="DNA2/NAM7-like_C"/>
</dbReference>
<gene>
    <name evidence="4" type="ORF">BN741_01790</name>
</gene>
<dbReference type="Gene3D" id="3.40.50.300">
    <property type="entry name" value="P-loop containing nucleotide triphosphate hydrolases"/>
    <property type="match status" value="2"/>
</dbReference>
<evidence type="ECO:0000313" key="5">
    <source>
        <dbReference type="Proteomes" id="UP000018072"/>
    </source>
</evidence>
<name>R7H3B7_9BACT</name>
<protein>
    <recommendedName>
        <fullName evidence="6">DNA helicase</fullName>
    </recommendedName>
</protein>
<evidence type="ECO:0000313" key="4">
    <source>
        <dbReference type="EMBL" id="CDE33850.1"/>
    </source>
</evidence>
<reference evidence="4" key="1">
    <citation type="submission" date="2012-11" db="EMBL/GenBank/DDBJ databases">
        <title>Dependencies among metagenomic species, viruses, plasmids and units of genetic variation.</title>
        <authorList>
            <person name="Nielsen H.B."/>
            <person name="Almeida M."/>
            <person name="Juncker A.S."/>
            <person name="Rasmussen S."/>
            <person name="Li J."/>
            <person name="Sunagawa S."/>
            <person name="Plichta D."/>
            <person name="Gautier L."/>
            <person name="Le Chatelier E."/>
            <person name="Peletier E."/>
            <person name="Bonde I."/>
            <person name="Nielsen T."/>
            <person name="Manichanh C."/>
            <person name="Arumugam M."/>
            <person name="Batto J."/>
            <person name="Santos M.B.Q.D."/>
            <person name="Blom N."/>
            <person name="Borruel N."/>
            <person name="Burgdorf K.S."/>
            <person name="Boumezbeur F."/>
            <person name="Casellas F."/>
            <person name="Dore J."/>
            <person name="Guarner F."/>
            <person name="Hansen T."/>
            <person name="Hildebrand F."/>
            <person name="Kaas R.S."/>
            <person name="Kennedy S."/>
            <person name="Kristiansen K."/>
            <person name="Kultima J.R."/>
            <person name="Leonard P."/>
            <person name="Levenez F."/>
            <person name="Lund O."/>
            <person name="Moumen B."/>
            <person name="Le Paslier D."/>
            <person name="Pons N."/>
            <person name="Pedersen O."/>
            <person name="Prifti E."/>
            <person name="Qin J."/>
            <person name="Raes J."/>
            <person name="Tap J."/>
            <person name="Tims S."/>
            <person name="Ussery D.W."/>
            <person name="Yamada T."/>
            <person name="MetaHit consortium"/>
            <person name="Renault P."/>
            <person name="Sicheritz-Ponten T."/>
            <person name="Bork P."/>
            <person name="Wang J."/>
            <person name="Brunak S."/>
            <person name="Ehrlich S.D."/>
        </authorList>
    </citation>
    <scope>NUCLEOTIDE SEQUENCE [LARGE SCALE GENOMIC DNA]</scope>
</reference>
<dbReference type="InterPro" id="IPR045055">
    <property type="entry name" value="DNA2/NAM7-like"/>
</dbReference>